<evidence type="ECO:0000313" key="3">
    <source>
        <dbReference type="Proteomes" id="UP000264800"/>
    </source>
</evidence>
<feature type="region of interest" description="Disordered" evidence="1">
    <location>
        <begin position="297"/>
        <end position="329"/>
    </location>
</feature>
<keyword evidence="3" id="KW-1185">Reference proteome</keyword>
<reference evidence="2" key="1">
    <citation type="submission" date="2025-08" db="UniProtKB">
        <authorList>
            <consortium name="Ensembl"/>
        </authorList>
    </citation>
    <scope>IDENTIFICATION</scope>
</reference>
<dbReference type="InterPro" id="IPR023238">
    <property type="entry name" value="FAM175"/>
</dbReference>
<protein>
    <submittedName>
        <fullName evidence="2">Abraxas 1, BRCA1 A complex subunit</fullName>
    </submittedName>
</protein>
<dbReference type="GO" id="GO:0008017">
    <property type="term" value="F:microtubule binding"/>
    <property type="evidence" value="ECO:0007669"/>
    <property type="project" value="TreeGrafter"/>
</dbReference>
<dbReference type="GO" id="GO:0070536">
    <property type="term" value="P:protein K63-linked deubiquitination"/>
    <property type="evidence" value="ECO:0007669"/>
    <property type="project" value="TreeGrafter"/>
</dbReference>
<organism evidence="2 3">
    <name type="scientific">Kryptolebias marmoratus</name>
    <name type="common">Mangrove killifish</name>
    <name type="synonym">Rivulus marmoratus</name>
    <dbReference type="NCBI Taxonomy" id="37003"/>
    <lineage>
        <taxon>Eukaryota</taxon>
        <taxon>Metazoa</taxon>
        <taxon>Chordata</taxon>
        <taxon>Craniata</taxon>
        <taxon>Vertebrata</taxon>
        <taxon>Euteleostomi</taxon>
        <taxon>Actinopterygii</taxon>
        <taxon>Neopterygii</taxon>
        <taxon>Teleostei</taxon>
        <taxon>Neoteleostei</taxon>
        <taxon>Acanthomorphata</taxon>
        <taxon>Ovalentaria</taxon>
        <taxon>Atherinomorphae</taxon>
        <taxon>Cyprinodontiformes</taxon>
        <taxon>Rivulidae</taxon>
        <taxon>Kryptolebias</taxon>
    </lineage>
</organism>
<name>A0A3Q3BBV4_KRYMA</name>
<dbReference type="PANTHER" id="PTHR31728:SF2">
    <property type="entry name" value="BRCA1-A COMPLEX SUBUNIT ABRAXAS 1"/>
    <property type="match status" value="1"/>
</dbReference>
<sequence length="329" mass="37428">MMKYYATEAYIHLEVISIQMCGFLSLVCQEGLVLGESRFDEQVTISDSQSDHIHIEEVYSKFPSLSDGLVQDKVIGWYRQRRNTEQHMTFREKLVHEKLKSALSNPHMIFMLLTSSRVTQTGSTHRTEYSAFISRSRCLVNIPVLVTNLGLLEQQAYWKVSAPSVTLGFRSKFFSSNGLLKEVNEVNKMNESLQVELQVRRVCVDVEESECAVEALWQEKLPVGHRSTRRRLFLFSSHSNFALLTETASPPEPRNNLLLLEAVKALLGSAPMFLTQTLNLQAVPVPDEHVPVATEVNSDTLPQESPTNCRKRQGETLLGRERKRTRSKC</sequence>
<dbReference type="GO" id="GO:0031593">
    <property type="term" value="F:polyubiquitin modification-dependent protein binding"/>
    <property type="evidence" value="ECO:0007669"/>
    <property type="project" value="TreeGrafter"/>
</dbReference>
<feature type="compositionally biased region" description="Polar residues" evidence="1">
    <location>
        <begin position="297"/>
        <end position="308"/>
    </location>
</feature>
<dbReference type="Proteomes" id="UP000264800">
    <property type="component" value="Unplaced"/>
</dbReference>
<dbReference type="GO" id="GO:0005634">
    <property type="term" value="C:nucleus"/>
    <property type="evidence" value="ECO:0007669"/>
    <property type="project" value="TreeGrafter"/>
</dbReference>
<proteinExistence type="predicted"/>
<dbReference type="Ensembl" id="ENSKMAT00000022439.1">
    <property type="protein sequence ID" value="ENSKMAP00000022154.1"/>
    <property type="gene ID" value="ENSKMAG00000016436.1"/>
</dbReference>
<dbReference type="GO" id="GO:0008608">
    <property type="term" value="P:attachment of spindle microtubules to kinetochore"/>
    <property type="evidence" value="ECO:0007669"/>
    <property type="project" value="TreeGrafter"/>
</dbReference>
<dbReference type="Pfam" id="PF21125">
    <property type="entry name" value="MPN_2A_DUB_like"/>
    <property type="match status" value="1"/>
</dbReference>
<dbReference type="GO" id="GO:0090307">
    <property type="term" value="P:mitotic spindle assembly"/>
    <property type="evidence" value="ECO:0007669"/>
    <property type="project" value="TreeGrafter"/>
</dbReference>
<accession>A0A3Q3BBV4</accession>
<dbReference type="GeneTree" id="ENSGT00530000063424"/>
<dbReference type="PANTHER" id="PTHR31728">
    <property type="entry name" value="ABRAXAS FAMILY MEMBER"/>
    <property type="match status" value="1"/>
</dbReference>
<evidence type="ECO:0000313" key="2">
    <source>
        <dbReference type="Ensembl" id="ENSKMAP00000022154.1"/>
    </source>
</evidence>
<dbReference type="AlphaFoldDB" id="A0A3Q3BBV4"/>
<reference evidence="2" key="2">
    <citation type="submission" date="2025-09" db="UniProtKB">
        <authorList>
            <consortium name="Ensembl"/>
        </authorList>
    </citation>
    <scope>IDENTIFICATION</scope>
</reference>
<evidence type="ECO:0000256" key="1">
    <source>
        <dbReference type="SAM" id="MobiDB-lite"/>
    </source>
</evidence>